<dbReference type="EMBL" id="WOCE01000013">
    <property type="protein sequence ID" value="KAE9600874.1"/>
    <property type="molecule type" value="Genomic_DNA"/>
</dbReference>
<feature type="chain" id="PRO_5025392507" evidence="1">
    <location>
        <begin position="18"/>
        <end position="52"/>
    </location>
</feature>
<dbReference type="Proteomes" id="UP000447434">
    <property type="component" value="Chromosome 13"/>
</dbReference>
<sequence length="52" mass="6245">MSWVLLLKMWIEVCIVGFTVEYNNFASAPKVLYFVYQNETYLTRMHKVLKLL</sequence>
<dbReference type="AlphaFoldDB" id="A0A6A4PHK9"/>
<evidence type="ECO:0000313" key="3">
    <source>
        <dbReference type="Proteomes" id="UP000447434"/>
    </source>
</evidence>
<accession>A0A6A4PHK9</accession>
<comment type="caution">
    <text evidence="2">The sequence shown here is derived from an EMBL/GenBank/DDBJ whole genome shotgun (WGS) entry which is preliminary data.</text>
</comment>
<name>A0A6A4PHK9_LUPAL</name>
<proteinExistence type="predicted"/>
<evidence type="ECO:0000313" key="2">
    <source>
        <dbReference type="EMBL" id="KAE9600874.1"/>
    </source>
</evidence>
<protein>
    <submittedName>
        <fullName evidence="2">Uncharacterized protein</fullName>
    </submittedName>
</protein>
<evidence type="ECO:0000256" key="1">
    <source>
        <dbReference type="SAM" id="SignalP"/>
    </source>
</evidence>
<feature type="signal peptide" evidence="1">
    <location>
        <begin position="1"/>
        <end position="17"/>
    </location>
</feature>
<keyword evidence="1" id="KW-0732">Signal</keyword>
<keyword evidence="3" id="KW-1185">Reference proteome</keyword>
<organism evidence="2 3">
    <name type="scientific">Lupinus albus</name>
    <name type="common">White lupine</name>
    <name type="synonym">Lupinus termis</name>
    <dbReference type="NCBI Taxonomy" id="3870"/>
    <lineage>
        <taxon>Eukaryota</taxon>
        <taxon>Viridiplantae</taxon>
        <taxon>Streptophyta</taxon>
        <taxon>Embryophyta</taxon>
        <taxon>Tracheophyta</taxon>
        <taxon>Spermatophyta</taxon>
        <taxon>Magnoliopsida</taxon>
        <taxon>eudicotyledons</taxon>
        <taxon>Gunneridae</taxon>
        <taxon>Pentapetalae</taxon>
        <taxon>rosids</taxon>
        <taxon>fabids</taxon>
        <taxon>Fabales</taxon>
        <taxon>Fabaceae</taxon>
        <taxon>Papilionoideae</taxon>
        <taxon>50 kb inversion clade</taxon>
        <taxon>genistoids sensu lato</taxon>
        <taxon>core genistoids</taxon>
        <taxon>Genisteae</taxon>
        <taxon>Lupinus</taxon>
    </lineage>
</organism>
<gene>
    <name evidence="2" type="ORF">Lalb_Chr13g0291571</name>
</gene>
<reference evidence="3" key="1">
    <citation type="journal article" date="2020" name="Nat. Commun.">
        <title>Genome sequence of the cluster root forming white lupin.</title>
        <authorList>
            <person name="Hufnagel B."/>
            <person name="Marques A."/>
            <person name="Soriano A."/>
            <person name="Marques L."/>
            <person name="Divol F."/>
            <person name="Doumas P."/>
            <person name="Sallet E."/>
            <person name="Mancinotti D."/>
            <person name="Carrere S."/>
            <person name="Marande W."/>
            <person name="Arribat S."/>
            <person name="Keller J."/>
            <person name="Huneau C."/>
            <person name="Blein T."/>
            <person name="Aime D."/>
            <person name="Laguerre M."/>
            <person name="Taylor J."/>
            <person name="Schubert V."/>
            <person name="Nelson M."/>
            <person name="Geu-Flores F."/>
            <person name="Crespi M."/>
            <person name="Gallardo-Guerrero K."/>
            <person name="Delaux P.-M."/>
            <person name="Salse J."/>
            <person name="Berges H."/>
            <person name="Guyot R."/>
            <person name="Gouzy J."/>
            <person name="Peret B."/>
        </authorList>
    </citation>
    <scope>NUCLEOTIDE SEQUENCE [LARGE SCALE GENOMIC DNA]</scope>
    <source>
        <strain evidence="3">cv. Amiga</strain>
    </source>
</reference>